<sequence>MFPEKRDLEATRSHIFCTKYILFFLFLDKPRKMLASLTHLF</sequence>
<organism evidence="1">
    <name type="scientific">Marseillevirus sp</name>
    <dbReference type="NCBI Taxonomy" id="2809551"/>
    <lineage>
        <taxon>Viruses</taxon>
        <taxon>Varidnaviria</taxon>
        <taxon>Bamfordvirae</taxon>
        <taxon>Nucleocytoviricota</taxon>
        <taxon>Megaviricetes</taxon>
        <taxon>Pimascovirales</taxon>
        <taxon>Pimascovirales incertae sedis</taxon>
        <taxon>Marseilleviridae</taxon>
        <taxon>Marseillevirus</taxon>
    </lineage>
</organism>
<protein>
    <submittedName>
        <fullName evidence="1">Uncharacterized protein</fullName>
    </submittedName>
</protein>
<dbReference type="EMBL" id="OR343189">
    <property type="protein sequence ID" value="WNL50475.1"/>
    <property type="molecule type" value="Genomic_DNA"/>
</dbReference>
<proteinExistence type="predicted"/>
<evidence type="ECO:0000313" key="1">
    <source>
        <dbReference type="EMBL" id="WNL50475.1"/>
    </source>
</evidence>
<gene>
    <name evidence="1" type="ORF">MarDSR_436</name>
</gene>
<accession>A0AA96J3U5</accession>
<reference evidence="1" key="1">
    <citation type="submission" date="2023-07" db="EMBL/GenBank/DDBJ databases">
        <authorList>
            <person name="Xia Y."/>
        </authorList>
    </citation>
    <scope>NUCLEOTIDE SEQUENCE</scope>
    <source>
        <strain evidence="1">E</strain>
    </source>
</reference>
<name>A0AA96J3U5_9VIRU</name>